<protein>
    <recommendedName>
        <fullName evidence="3">Lipoprotein</fullName>
    </recommendedName>
</protein>
<evidence type="ECO:0000313" key="1">
    <source>
        <dbReference type="EMBL" id="ABX08757.1"/>
    </source>
</evidence>
<organism evidence="1 2">
    <name type="scientific">Prochlorococcus marinus (strain MIT 9211)</name>
    <dbReference type="NCBI Taxonomy" id="93059"/>
    <lineage>
        <taxon>Bacteria</taxon>
        <taxon>Bacillati</taxon>
        <taxon>Cyanobacteriota</taxon>
        <taxon>Cyanophyceae</taxon>
        <taxon>Synechococcales</taxon>
        <taxon>Prochlorococcaceae</taxon>
        <taxon>Prochlorococcus</taxon>
    </lineage>
</organism>
<reference evidence="1 2" key="1">
    <citation type="journal article" date="2007" name="PLoS Genet.">
        <title>Patterns and implications of gene gain and loss in the evolution of Prochlorococcus.</title>
        <authorList>
            <person name="Kettler G.C."/>
            <person name="Martiny A.C."/>
            <person name="Huang K."/>
            <person name="Zucker J."/>
            <person name="Coleman M.L."/>
            <person name="Rodrigue S."/>
            <person name="Chen F."/>
            <person name="Lapidus A."/>
            <person name="Ferriera S."/>
            <person name="Johnson J."/>
            <person name="Steglich C."/>
            <person name="Church G.M."/>
            <person name="Richardson P."/>
            <person name="Chisholm S.W."/>
        </authorList>
    </citation>
    <scope>NUCLEOTIDE SEQUENCE [LARGE SCALE GENOMIC DNA]</scope>
    <source>
        <strain evidence="2">MIT 9211</strain>
    </source>
</reference>
<dbReference type="eggNOG" id="ENOG50302VQ">
    <property type="taxonomic scope" value="Bacteria"/>
</dbReference>
<evidence type="ECO:0008006" key="3">
    <source>
        <dbReference type="Google" id="ProtNLM"/>
    </source>
</evidence>
<sequence>MRKTIYLISRITTLTLLLALTGCTSKEKVDNFKIDIPQRSNQAKALKVKSIGKITTPTETPKKNQFLKLETSTDLQSSGTFGKSDPFSEYSDSSSGILSPSLKLKGIIATEKKKFALVEYRKRSGSLEEGQIGGKTTQLLPMGVKVKRIDVANQNVTLSLKGKQYQLSYSY</sequence>
<dbReference type="STRING" id="93059.P9211_08261"/>
<dbReference type="PROSITE" id="PS51257">
    <property type="entry name" value="PROKAR_LIPOPROTEIN"/>
    <property type="match status" value="1"/>
</dbReference>
<proteinExistence type="predicted"/>
<dbReference type="Proteomes" id="UP000000788">
    <property type="component" value="Chromosome"/>
</dbReference>
<dbReference type="EMBL" id="CP000878">
    <property type="protein sequence ID" value="ABX08757.1"/>
    <property type="molecule type" value="Genomic_DNA"/>
</dbReference>
<dbReference type="AlphaFoldDB" id="A9BA95"/>
<gene>
    <name evidence="1" type="ordered locus">P9211_08261</name>
</gene>
<evidence type="ECO:0000313" key="2">
    <source>
        <dbReference type="Proteomes" id="UP000000788"/>
    </source>
</evidence>
<keyword evidence="2" id="KW-1185">Reference proteome</keyword>
<dbReference type="KEGG" id="pmj:P9211_08261"/>
<accession>A9BA95</accession>
<name>A9BA95_PROM4</name>
<dbReference type="HOGENOM" id="CLU_1561534_0_0_3"/>